<dbReference type="Gene3D" id="1.10.10.10">
    <property type="entry name" value="Winged helix-like DNA-binding domain superfamily/Winged helix DNA-binding domain"/>
    <property type="match status" value="1"/>
</dbReference>
<dbReference type="GO" id="GO:0016987">
    <property type="term" value="F:sigma factor activity"/>
    <property type="evidence" value="ECO:0007669"/>
    <property type="project" value="UniProtKB-KW"/>
</dbReference>
<evidence type="ECO:0000259" key="5">
    <source>
        <dbReference type="Pfam" id="PF04542"/>
    </source>
</evidence>
<dbReference type="InterPro" id="IPR013324">
    <property type="entry name" value="RNA_pol_sigma_r3/r4-like"/>
</dbReference>
<dbReference type="KEGG" id="phr:C6569_20470"/>
<dbReference type="PANTHER" id="PTHR43133:SF63">
    <property type="entry name" value="RNA POLYMERASE SIGMA FACTOR FECI-RELATED"/>
    <property type="match status" value="1"/>
</dbReference>
<sequence length="166" mass="19311">MLDVRQLFMRHAREIHRYLRRRGHSHDAAADLTQDTFVRVMAIDAGEDYANPRAYLHMIARNLSVDLLRRERTVPFITGCDEHMQAVADPAPTPETVVYDRQRLAIVEAAIAELPEKTRRAFELHRLAEMTIAEVGREVGLSTTRTWVLIRDAYRHLRRRLNESQV</sequence>
<dbReference type="InterPro" id="IPR036388">
    <property type="entry name" value="WH-like_DNA-bd_sf"/>
</dbReference>
<dbReference type="OrthoDB" id="9794372at2"/>
<organism evidence="7 8">
    <name type="scientific">Phreatobacter cathodiphilus</name>
    <dbReference type="NCBI Taxonomy" id="1868589"/>
    <lineage>
        <taxon>Bacteria</taxon>
        <taxon>Pseudomonadati</taxon>
        <taxon>Pseudomonadota</taxon>
        <taxon>Alphaproteobacteria</taxon>
        <taxon>Hyphomicrobiales</taxon>
        <taxon>Phreatobacteraceae</taxon>
        <taxon>Phreatobacter</taxon>
    </lineage>
</organism>
<dbReference type="Gene3D" id="1.10.1740.10">
    <property type="match status" value="1"/>
</dbReference>
<dbReference type="GO" id="GO:0006352">
    <property type="term" value="P:DNA-templated transcription initiation"/>
    <property type="evidence" value="ECO:0007669"/>
    <property type="project" value="InterPro"/>
</dbReference>
<feature type="domain" description="RNA polymerase sigma-70 region 2" evidence="5">
    <location>
        <begin position="7"/>
        <end position="72"/>
    </location>
</feature>
<dbReference type="Proteomes" id="UP000237889">
    <property type="component" value="Chromosome"/>
</dbReference>
<dbReference type="EMBL" id="CP027668">
    <property type="protein sequence ID" value="AVO47225.1"/>
    <property type="molecule type" value="Genomic_DNA"/>
</dbReference>
<dbReference type="NCBIfam" id="TIGR02937">
    <property type="entry name" value="sigma70-ECF"/>
    <property type="match status" value="1"/>
</dbReference>
<evidence type="ECO:0000256" key="3">
    <source>
        <dbReference type="ARBA" id="ARBA00023082"/>
    </source>
</evidence>
<keyword evidence="2" id="KW-0805">Transcription regulation</keyword>
<dbReference type="RefSeq" id="WP_106750595.1">
    <property type="nucleotide sequence ID" value="NZ_CP027668.1"/>
</dbReference>
<dbReference type="InterPro" id="IPR013325">
    <property type="entry name" value="RNA_pol_sigma_r2"/>
</dbReference>
<keyword evidence="4" id="KW-0804">Transcription</keyword>
<evidence type="ECO:0000313" key="7">
    <source>
        <dbReference type="EMBL" id="AVO47225.1"/>
    </source>
</evidence>
<accession>A0A2S0NGE0</accession>
<evidence type="ECO:0000256" key="2">
    <source>
        <dbReference type="ARBA" id="ARBA00023015"/>
    </source>
</evidence>
<keyword evidence="3" id="KW-0731">Sigma factor</keyword>
<evidence type="ECO:0000259" key="6">
    <source>
        <dbReference type="Pfam" id="PF08281"/>
    </source>
</evidence>
<evidence type="ECO:0000256" key="4">
    <source>
        <dbReference type="ARBA" id="ARBA00023163"/>
    </source>
</evidence>
<dbReference type="InterPro" id="IPR013249">
    <property type="entry name" value="RNA_pol_sigma70_r4_t2"/>
</dbReference>
<dbReference type="AlphaFoldDB" id="A0A2S0NGE0"/>
<feature type="domain" description="RNA polymerase sigma factor 70 region 4 type 2" evidence="6">
    <location>
        <begin position="106"/>
        <end position="157"/>
    </location>
</feature>
<protein>
    <submittedName>
        <fullName evidence="7">RNA polymerase subunit sigma-24</fullName>
    </submittedName>
</protein>
<dbReference type="SUPFAM" id="SSF88659">
    <property type="entry name" value="Sigma3 and sigma4 domains of RNA polymerase sigma factors"/>
    <property type="match status" value="1"/>
</dbReference>
<dbReference type="GO" id="GO:0003677">
    <property type="term" value="F:DNA binding"/>
    <property type="evidence" value="ECO:0007669"/>
    <property type="project" value="InterPro"/>
</dbReference>
<comment type="similarity">
    <text evidence="1">Belongs to the sigma-70 factor family. ECF subfamily.</text>
</comment>
<evidence type="ECO:0000256" key="1">
    <source>
        <dbReference type="ARBA" id="ARBA00010641"/>
    </source>
</evidence>
<dbReference type="InterPro" id="IPR007627">
    <property type="entry name" value="RNA_pol_sigma70_r2"/>
</dbReference>
<dbReference type="SUPFAM" id="SSF88946">
    <property type="entry name" value="Sigma2 domain of RNA polymerase sigma factors"/>
    <property type="match status" value="1"/>
</dbReference>
<gene>
    <name evidence="7" type="ORF">C6569_20470</name>
</gene>
<name>A0A2S0NGE0_9HYPH</name>
<dbReference type="InterPro" id="IPR014284">
    <property type="entry name" value="RNA_pol_sigma-70_dom"/>
</dbReference>
<dbReference type="InterPro" id="IPR039425">
    <property type="entry name" value="RNA_pol_sigma-70-like"/>
</dbReference>
<dbReference type="Pfam" id="PF08281">
    <property type="entry name" value="Sigma70_r4_2"/>
    <property type="match status" value="1"/>
</dbReference>
<dbReference type="PANTHER" id="PTHR43133">
    <property type="entry name" value="RNA POLYMERASE ECF-TYPE SIGMA FACTO"/>
    <property type="match status" value="1"/>
</dbReference>
<keyword evidence="8" id="KW-1185">Reference proteome</keyword>
<reference evidence="7 8" key="1">
    <citation type="submission" date="2018-03" db="EMBL/GenBank/DDBJ databases">
        <title>Genome sequencing of Phreatobacter sp.</title>
        <authorList>
            <person name="Kim S.-J."/>
            <person name="Heo J."/>
            <person name="Kwon S.-W."/>
        </authorList>
    </citation>
    <scope>NUCLEOTIDE SEQUENCE [LARGE SCALE GENOMIC DNA]</scope>
    <source>
        <strain evidence="7 8">S-12</strain>
    </source>
</reference>
<evidence type="ECO:0000313" key="8">
    <source>
        <dbReference type="Proteomes" id="UP000237889"/>
    </source>
</evidence>
<proteinExistence type="inferred from homology"/>
<dbReference type="Pfam" id="PF04542">
    <property type="entry name" value="Sigma70_r2"/>
    <property type="match status" value="1"/>
</dbReference>